<protein>
    <submittedName>
        <fullName evidence="1">DUF1622 domain-containing protein</fullName>
    </submittedName>
</protein>
<reference evidence="1" key="1">
    <citation type="submission" date="2023-06" db="EMBL/GenBank/DDBJ databases">
        <title>WGS-Sequencing of Streptomyces ficellus isolate 21 collected from sand in Gara Djebilet Iron Mine in Algeria.</title>
        <authorList>
            <person name="Zegers G.P."/>
            <person name="Gomez A."/>
            <person name="Gueddou A."/>
            <person name="Zahara A.F."/>
            <person name="Worth M."/>
            <person name="Sevigny J.L."/>
            <person name="Tisa L."/>
        </authorList>
    </citation>
    <scope>NUCLEOTIDE SEQUENCE</scope>
    <source>
        <strain evidence="1">AS11</strain>
    </source>
</reference>
<dbReference type="Proteomes" id="UP001174050">
    <property type="component" value="Unassembled WGS sequence"/>
</dbReference>
<proteinExistence type="predicted"/>
<comment type="caution">
    <text evidence="1">The sequence shown here is derived from an EMBL/GenBank/DDBJ whole genome shotgun (WGS) entry which is preliminary data.</text>
</comment>
<gene>
    <name evidence="1" type="ORF">QWM81_08045</name>
</gene>
<evidence type="ECO:0000313" key="2">
    <source>
        <dbReference type="Proteomes" id="UP001174050"/>
    </source>
</evidence>
<evidence type="ECO:0000313" key="1">
    <source>
        <dbReference type="EMBL" id="MDN3293997.1"/>
    </source>
</evidence>
<keyword evidence="2" id="KW-1185">Reference proteome</keyword>
<name>A0ABT7Z413_9ACTN</name>
<accession>A0ABT7Z413</accession>
<dbReference type="EMBL" id="JAUEPL010000007">
    <property type="protein sequence ID" value="MDN3293997.1"/>
    <property type="molecule type" value="Genomic_DNA"/>
</dbReference>
<sequence length="82" mass="8597">MTAWLHTAAMLATAAGVLSACAAYLATRQVRLSLGVLLDFLTAAGLIRLADEPSWSSIATAAAVIGLRKLIATRLGRHPLVR</sequence>
<organism evidence="1 2">
    <name type="scientific">Streptomyces ficellus</name>
    <dbReference type="NCBI Taxonomy" id="1977088"/>
    <lineage>
        <taxon>Bacteria</taxon>
        <taxon>Bacillati</taxon>
        <taxon>Actinomycetota</taxon>
        <taxon>Actinomycetes</taxon>
        <taxon>Kitasatosporales</taxon>
        <taxon>Streptomycetaceae</taxon>
        <taxon>Streptomyces</taxon>
    </lineage>
</organism>
<dbReference type="RefSeq" id="WP_290110979.1">
    <property type="nucleotide sequence ID" value="NZ_JAUEPL010000007.1"/>
</dbReference>